<name>A0A511Y4N3_9FLAO</name>
<proteinExistence type="predicted"/>
<dbReference type="Proteomes" id="UP000321150">
    <property type="component" value="Unassembled WGS sequence"/>
</dbReference>
<accession>A0A511Y4N3</accession>
<evidence type="ECO:0000313" key="3">
    <source>
        <dbReference type="Proteomes" id="UP000321150"/>
    </source>
</evidence>
<keyword evidence="1" id="KW-0472">Membrane</keyword>
<keyword evidence="1" id="KW-0812">Transmembrane</keyword>
<dbReference type="Pfam" id="PF19136">
    <property type="entry name" value="DUF5819"/>
    <property type="match status" value="1"/>
</dbReference>
<comment type="caution">
    <text evidence="2">The sequence shown here is derived from an EMBL/GenBank/DDBJ whole genome shotgun (WGS) entry which is preliminary data.</text>
</comment>
<evidence type="ECO:0000313" key="2">
    <source>
        <dbReference type="EMBL" id="GEN70125.1"/>
    </source>
</evidence>
<protein>
    <submittedName>
        <fullName evidence="2">Uncharacterized protein</fullName>
    </submittedName>
</protein>
<dbReference type="RefSeq" id="WP_111957812.1">
    <property type="nucleotide sequence ID" value="NZ_BJYI01000001.1"/>
</dbReference>
<feature type="transmembrane region" description="Helical" evidence="1">
    <location>
        <begin position="7"/>
        <end position="29"/>
    </location>
</feature>
<sequence>MTKKIKLLKNFTIGCLSIHFLFVILVQFYDLDYTKNGTIKKIKDFYINPFFEQNWGMFSPTPPHGNQYFIIKYHTNTNNITIDIHEDIKNNSNQGLFNINQRLLKYQSGCYNDIIQKISKGNLDRIYADKSKSHGLESILNYSKLTLKNQKSFLDKINNKDSVFVDIYLINESLIPPYSKNKFEEKKYITLTNVYLTNKQSLYE</sequence>
<gene>
    <name evidence="2" type="ORF">CLA01_01970</name>
</gene>
<dbReference type="EMBL" id="BJYI01000001">
    <property type="protein sequence ID" value="GEN70125.1"/>
    <property type="molecule type" value="Genomic_DNA"/>
</dbReference>
<organism evidence="2 3">
    <name type="scientific">Chryseobacterium lathyri</name>
    <dbReference type="NCBI Taxonomy" id="395933"/>
    <lineage>
        <taxon>Bacteria</taxon>
        <taxon>Pseudomonadati</taxon>
        <taxon>Bacteroidota</taxon>
        <taxon>Flavobacteriia</taxon>
        <taxon>Flavobacteriales</taxon>
        <taxon>Weeksellaceae</taxon>
        <taxon>Chryseobacterium group</taxon>
        <taxon>Chryseobacterium</taxon>
    </lineage>
</organism>
<dbReference type="InterPro" id="IPR043857">
    <property type="entry name" value="DUF5819"/>
</dbReference>
<keyword evidence="1" id="KW-1133">Transmembrane helix</keyword>
<dbReference type="AlphaFoldDB" id="A0A511Y4N3"/>
<reference evidence="2 3" key="1">
    <citation type="submission" date="2019-07" db="EMBL/GenBank/DDBJ databases">
        <title>Whole genome shotgun sequence of Chryseobacterium lathyri NBRC 105250.</title>
        <authorList>
            <person name="Hosoyama A."/>
            <person name="Uohara A."/>
            <person name="Ohji S."/>
            <person name="Ichikawa N."/>
        </authorList>
    </citation>
    <scope>NUCLEOTIDE SEQUENCE [LARGE SCALE GENOMIC DNA]</scope>
    <source>
        <strain evidence="2 3">NBRC 105250</strain>
    </source>
</reference>
<dbReference type="OrthoDB" id="9342777at2"/>
<evidence type="ECO:0000256" key="1">
    <source>
        <dbReference type="SAM" id="Phobius"/>
    </source>
</evidence>